<evidence type="ECO:0000313" key="8">
    <source>
        <dbReference type="EMBL" id="TCO26006.1"/>
    </source>
</evidence>
<keyword evidence="2" id="KW-0805">Transcription regulation</keyword>
<accession>A0ABY2BNK3</accession>
<protein>
    <submittedName>
        <fullName evidence="8">RNA polymerase sigma-70 factor (ECF subfamily)</fullName>
    </submittedName>
</protein>
<dbReference type="Pfam" id="PF20239">
    <property type="entry name" value="DUF6596"/>
    <property type="match status" value="1"/>
</dbReference>
<feature type="domain" description="RNA polymerase sigma factor 70 region 4 type 2" evidence="6">
    <location>
        <begin position="120"/>
        <end position="170"/>
    </location>
</feature>
<evidence type="ECO:0000259" key="7">
    <source>
        <dbReference type="Pfam" id="PF20239"/>
    </source>
</evidence>
<organism evidence="8 9">
    <name type="scientific">Kribbella orskensis</name>
    <dbReference type="NCBI Taxonomy" id="2512216"/>
    <lineage>
        <taxon>Bacteria</taxon>
        <taxon>Bacillati</taxon>
        <taxon>Actinomycetota</taxon>
        <taxon>Actinomycetes</taxon>
        <taxon>Propionibacteriales</taxon>
        <taxon>Kribbellaceae</taxon>
        <taxon>Kribbella</taxon>
    </lineage>
</organism>
<keyword evidence="4" id="KW-0804">Transcription</keyword>
<dbReference type="PANTHER" id="PTHR47756">
    <property type="entry name" value="BLL6612 PROTEIN-RELATED"/>
    <property type="match status" value="1"/>
</dbReference>
<evidence type="ECO:0000256" key="2">
    <source>
        <dbReference type="ARBA" id="ARBA00023015"/>
    </source>
</evidence>
<dbReference type="InterPro" id="IPR036388">
    <property type="entry name" value="WH-like_DNA-bd_sf"/>
</dbReference>
<feature type="domain" description="RNA polymerase sigma-70 region 2" evidence="5">
    <location>
        <begin position="25"/>
        <end position="80"/>
    </location>
</feature>
<evidence type="ECO:0000313" key="9">
    <source>
        <dbReference type="Proteomes" id="UP000295818"/>
    </source>
</evidence>
<name>A0ABY2BNK3_9ACTN</name>
<comment type="caution">
    <text evidence="8">The sequence shown here is derived from an EMBL/GenBank/DDBJ whole genome shotgun (WGS) entry which is preliminary data.</text>
</comment>
<dbReference type="Gene3D" id="1.10.10.10">
    <property type="entry name" value="Winged helix-like DNA-binding domain superfamily/Winged helix DNA-binding domain"/>
    <property type="match status" value="1"/>
</dbReference>
<sequence>MSVTPAEVASAIEQAHHQEWAYVLAATARVAADLDLAEDCVQDAYAKALVHWQAEGIPRRPGAWLTTVATRRALEQRRRSAVLERKLPLLVPDSVDGDEADPFDGDGTGVFPDDRLRLVFTCCHPALSQESQVALTLKLVCGLSSAEIAKAFLVKEATLQARITRAKQKIAKTRIPYRVPRVGELPERIDAVLDVVHLVYSVGSTAKFGDQLSRPDLARRGLDLARMVHLLLPDSAEASALLGHLLLTQSRDAARVDDAGRLVLMQDQDRSLWDGELIAEGLELVQVALGQPPVGRFGLLAAIGAVHAEARRWEETDWDQILGLYDLLLARWPSPVVALNRAVAVSYADSPEAALEVVRELAEDPALATYPYLAATHADLLRRTGQWQAALTAYEEALTFTDNAVEAAYLNQRLDELRSR</sequence>
<evidence type="ECO:0000256" key="3">
    <source>
        <dbReference type="ARBA" id="ARBA00023082"/>
    </source>
</evidence>
<dbReference type="SUPFAM" id="SSF88946">
    <property type="entry name" value="Sigma2 domain of RNA polymerase sigma factors"/>
    <property type="match status" value="1"/>
</dbReference>
<dbReference type="EMBL" id="SLWM01000004">
    <property type="protein sequence ID" value="TCO26006.1"/>
    <property type="molecule type" value="Genomic_DNA"/>
</dbReference>
<evidence type="ECO:0000256" key="4">
    <source>
        <dbReference type="ARBA" id="ARBA00023163"/>
    </source>
</evidence>
<dbReference type="Pfam" id="PF08281">
    <property type="entry name" value="Sigma70_r4_2"/>
    <property type="match status" value="1"/>
</dbReference>
<dbReference type="Proteomes" id="UP000295818">
    <property type="component" value="Unassembled WGS sequence"/>
</dbReference>
<dbReference type="Pfam" id="PF04542">
    <property type="entry name" value="Sigma70_r2"/>
    <property type="match status" value="1"/>
</dbReference>
<dbReference type="SUPFAM" id="SSF88659">
    <property type="entry name" value="Sigma3 and sigma4 domains of RNA polymerase sigma factors"/>
    <property type="match status" value="1"/>
</dbReference>
<dbReference type="InterPro" id="IPR046531">
    <property type="entry name" value="DUF6596"/>
</dbReference>
<dbReference type="InterPro" id="IPR013324">
    <property type="entry name" value="RNA_pol_sigma_r3/r4-like"/>
</dbReference>
<feature type="domain" description="DUF6596" evidence="7">
    <location>
        <begin position="188"/>
        <end position="288"/>
    </location>
</feature>
<proteinExistence type="inferred from homology"/>
<dbReference type="PANTHER" id="PTHR47756:SF2">
    <property type="entry name" value="BLL6612 PROTEIN"/>
    <property type="match status" value="1"/>
</dbReference>
<reference evidence="8 9" key="1">
    <citation type="journal article" date="2015" name="Stand. Genomic Sci.">
        <title>Genomic Encyclopedia of Bacterial and Archaeal Type Strains, Phase III: the genomes of soil and plant-associated and newly described type strains.</title>
        <authorList>
            <person name="Whitman W.B."/>
            <person name="Woyke T."/>
            <person name="Klenk H.P."/>
            <person name="Zhou Y."/>
            <person name="Lilburn T.G."/>
            <person name="Beck B.J."/>
            <person name="De Vos P."/>
            <person name="Vandamme P."/>
            <person name="Eisen J.A."/>
            <person name="Garrity G."/>
            <person name="Hugenholtz P."/>
            <person name="Kyrpides N.C."/>
        </authorList>
    </citation>
    <scope>NUCLEOTIDE SEQUENCE [LARGE SCALE GENOMIC DNA]</scope>
    <source>
        <strain evidence="8 9">VKM Ac-2538</strain>
    </source>
</reference>
<keyword evidence="3" id="KW-0731">Sigma factor</keyword>
<evidence type="ECO:0000259" key="6">
    <source>
        <dbReference type="Pfam" id="PF08281"/>
    </source>
</evidence>
<dbReference type="InterPro" id="IPR013325">
    <property type="entry name" value="RNA_pol_sigma_r2"/>
</dbReference>
<evidence type="ECO:0000256" key="1">
    <source>
        <dbReference type="ARBA" id="ARBA00010641"/>
    </source>
</evidence>
<dbReference type="InterPro" id="IPR007627">
    <property type="entry name" value="RNA_pol_sigma70_r2"/>
</dbReference>
<dbReference type="Gene3D" id="1.10.1740.10">
    <property type="match status" value="1"/>
</dbReference>
<dbReference type="InterPro" id="IPR013249">
    <property type="entry name" value="RNA_pol_sigma70_r4_t2"/>
</dbReference>
<evidence type="ECO:0000259" key="5">
    <source>
        <dbReference type="Pfam" id="PF04542"/>
    </source>
</evidence>
<dbReference type="RefSeq" id="WP_132188818.1">
    <property type="nucleotide sequence ID" value="NZ_SLWM01000004.1"/>
</dbReference>
<comment type="similarity">
    <text evidence="1">Belongs to the sigma-70 factor family. ECF subfamily.</text>
</comment>
<keyword evidence="9" id="KW-1185">Reference proteome</keyword>
<gene>
    <name evidence="8" type="ORF">EV644_104510</name>
</gene>